<evidence type="ECO:0000259" key="1">
    <source>
        <dbReference type="Pfam" id="PF05699"/>
    </source>
</evidence>
<dbReference type="Proteomes" id="UP001458880">
    <property type="component" value="Unassembled WGS sequence"/>
</dbReference>
<comment type="caution">
    <text evidence="2">The sequence shown here is derived from an EMBL/GenBank/DDBJ whole genome shotgun (WGS) entry which is preliminary data.</text>
</comment>
<dbReference type="InterPro" id="IPR012337">
    <property type="entry name" value="RNaseH-like_sf"/>
</dbReference>
<name>A0AAW1LYP1_POPJA</name>
<proteinExistence type="predicted"/>
<feature type="domain" description="HAT C-terminal dimerisation" evidence="1">
    <location>
        <begin position="154"/>
        <end position="222"/>
    </location>
</feature>
<dbReference type="PANTHER" id="PTHR47611">
    <property type="entry name" value="HAT DIMERISATION DOMAIN, C-TERMINAL"/>
    <property type="match status" value="1"/>
</dbReference>
<accession>A0AAW1LYP1</accession>
<dbReference type="AlphaFoldDB" id="A0AAW1LYP1"/>
<reference evidence="2 3" key="1">
    <citation type="journal article" date="2024" name="BMC Genomics">
        <title>De novo assembly and annotation of Popillia japonica's genome with initial clues to its potential as an invasive pest.</title>
        <authorList>
            <person name="Cucini C."/>
            <person name="Boschi S."/>
            <person name="Funari R."/>
            <person name="Cardaioli E."/>
            <person name="Iannotti N."/>
            <person name="Marturano G."/>
            <person name="Paoli F."/>
            <person name="Bruttini M."/>
            <person name="Carapelli A."/>
            <person name="Frati F."/>
            <person name="Nardi F."/>
        </authorList>
    </citation>
    <scope>NUCLEOTIDE SEQUENCE [LARGE SCALE GENOMIC DNA]</scope>
    <source>
        <strain evidence="2">DMR45628</strain>
    </source>
</reference>
<protein>
    <submittedName>
        <fullName evidence="2">HAT family C-terminal dimerization region</fullName>
    </submittedName>
</protein>
<sequence length="224" mass="25316">MTVEISGKNYPTIPMIGCLIDQYNNYLPRYEIGKQLKTTLLKEIEKRFGAIEKSYIPAVSTILDPIQTNTFQRSSSHGHCDKTRFKQIHFRDPQAMGTVIRHIKSEITTLQNTSSSSESSDSSAEDPEFDLWAHHKKLAHTKKSGQGKSNKDSELNQYLSVPVRNLKDDLLDTWNEMKVVYPNLFKLAAKYSCVVATSVPSERIFSKAGATATKSRNRLTRSKS</sequence>
<evidence type="ECO:0000313" key="2">
    <source>
        <dbReference type="EMBL" id="KAK9738886.1"/>
    </source>
</evidence>
<evidence type="ECO:0000313" key="3">
    <source>
        <dbReference type="Proteomes" id="UP001458880"/>
    </source>
</evidence>
<dbReference type="GO" id="GO:0046983">
    <property type="term" value="F:protein dimerization activity"/>
    <property type="evidence" value="ECO:0007669"/>
    <property type="project" value="InterPro"/>
</dbReference>
<dbReference type="EMBL" id="JASPKY010000081">
    <property type="protein sequence ID" value="KAK9738886.1"/>
    <property type="molecule type" value="Genomic_DNA"/>
</dbReference>
<dbReference type="SUPFAM" id="SSF53098">
    <property type="entry name" value="Ribonuclease H-like"/>
    <property type="match status" value="1"/>
</dbReference>
<gene>
    <name evidence="2" type="ORF">QE152_g9514</name>
</gene>
<dbReference type="PANTHER" id="PTHR47611:SF3">
    <property type="entry name" value="HAT C-TERMINAL DIMERISATION DOMAIN-CONTAINING PROTEIN"/>
    <property type="match status" value="1"/>
</dbReference>
<dbReference type="InterPro" id="IPR008906">
    <property type="entry name" value="HATC_C_dom"/>
</dbReference>
<keyword evidence="3" id="KW-1185">Reference proteome</keyword>
<organism evidence="2 3">
    <name type="scientific">Popillia japonica</name>
    <name type="common">Japanese beetle</name>
    <dbReference type="NCBI Taxonomy" id="7064"/>
    <lineage>
        <taxon>Eukaryota</taxon>
        <taxon>Metazoa</taxon>
        <taxon>Ecdysozoa</taxon>
        <taxon>Arthropoda</taxon>
        <taxon>Hexapoda</taxon>
        <taxon>Insecta</taxon>
        <taxon>Pterygota</taxon>
        <taxon>Neoptera</taxon>
        <taxon>Endopterygota</taxon>
        <taxon>Coleoptera</taxon>
        <taxon>Polyphaga</taxon>
        <taxon>Scarabaeiformia</taxon>
        <taxon>Scarabaeidae</taxon>
        <taxon>Rutelinae</taxon>
        <taxon>Popillia</taxon>
    </lineage>
</organism>
<dbReference type="Pfam" id="PF05699">
    <property type="entry name" value="Dimer_Tnp_hAT"/>
    <property type="match status" value="1"/>
</dbReference>